<name>A0A8B6IYP2_9ENTR</name>
<evidence type="ECO:0000313" key="2">
    <source>
        <dbReference type="Proteomes" id="UP000328848"/>
    </source>
</evidence>
<gene>
    <name evidence="1" type="ORF">SB5857_04812</name>
</gene>
<reference evidence="1 2" key="1">
    <citation type="submission" date="2019-04" db="EMBL/GenBank/DDBJ databases">
        <authorList>
            <person name="Brisse S."/>
            <person name="Rodrigues C."/>
        </authorList>
    </citation>
    <scope>NUCLEOTIDE SEQUENCE [LARGE SCALE GENOMIC DNA]</scope>
    <source>
        <strain evidence="1">SB5857</strain>
    </source>
</reference>
<proteinExistence type="predicted"/>
<dbReference type="AlphaFoldDB" id="A0A8B6IYP2"/>
<dbReference type="Proteomes" id="UP000328848">
    <property type="component" value="Unassembled WGS sequence"/>
</dbReference>
<organism evidence="1 2">
    <name type="scientific">Klebsiella africana</name>
    <dbReference type="NCBI Taxonomy" id="2489010"/>
    <lineage>
        <taxon>Bacteria</taxon>
        <taxon>Pseudomonadati</taxon>
        <taxon>Pseudomonadota</taxon>
        <taxon>Gammaproteobacteria</taxon>
        <taxon>Enterobacterales</taxon>
        <taxon>Enterobacteriaceae</taxon>
        <taxon>Klebsiella/Raoultella group</taxon>
        <taxon>Klebsiella</taxon>
    </lineage>
</organism>
<dbReference type="EMBL" id="CAAHGQ010000032">
    <property type="protein sequence ID" value="VGQ13821.1"/>
    <property type="molecule type" value="Genomic_DNA"/>
</dbReference>
<accession>A0A8B6IYP2</accession>
<comment type="caution">
    <text evidence="1">The sequence shown here is derived from an EMBL/GenBank/DDBJ whole genome shotgun (WGS) entry which is preliminary data.</text>
</comment>
<protein>
    <recommendedName>
        <fullName evidence="3">SIR2-like domain-containing protein</fullName>
    </recommendedName>
</protein>
<sequence>MINWDEALISDLARRKCILFLGAGVSMNSTGNGGVRPPSWKEFLENCLPELNAASSTQIKKLIKNEDYLTACELIKSKLAKGKFDHIAKNAFLTPQYTKAEIHELLFKLDCRIVVTPNFDKIYETFAIRETEGTVSVRNYYDTDIVSAVKDSGRVVLKIHGTIDNTSKLIFSRTDYASARSQHRDFYEILNALGLTHTFLFIGCGANDPDIRLLLEDAFFKHNAVKPHYMVVSDKSIHKDMMPVIEKTLNVNMLVYKTSKGSHQELIDSLKTLVQQVEIARVELKENMNW</sequence>
<evidence type="ECO:0008006" key="3">
    <source>
        <dbReference type="Google" id="ProtNLM"/>
    </source>
</evidence>
<dbReference type="InterPro" id="IPR029035">
    <property type="entry name" value="DHS-like_NAD/FAD-binding_dom"/>
</dbReference>
<dbReference type="SUPFAM" id="SSF52467">
    <property type="entry name" value="DHS-like NAD/FAD-binding domain"/>
    <property type="match status" value="1"/>
</dbReference>
<dbReference type="Pfam" id="PF13289">
    <property type="entry name" value="SIR2_2"/>
    <property type="match status" value="1"/>
</dbReference>
<dbReference type="RefSeq" id="WP_136033190.1">
    <property type="nucleotide sequence ID" value="NZ_CAAHGQ010000032.1"/>
</dbReference>
<evidence type="ECO:0000313" key="1">
    <source>
        <dbReference type="EMBL" id="VGQ13821.1"/>
    </source>
</evidence>